<proteinExistence type="predicted"/>
<organism evidence="1 2">
    <name type="scientific">Dentipellis fragilis</name>
    <dbReference type="NCBI Taxonomy" id="205917"/>
    <lineage>
        <taxon>Eukaryota</taxon>
        <taxon>Fungi</taxon>
        <taxon>Dikarya</taxon>
        <taxon>Basidiomycota</taxon>
        <taxon>Agaricomycotina</taxon>
        <taxon>Agaricomycetes</taxon>
        <taxon>Russulales</taxon>
        <taxon>Hericiaceae</taxon>
        <taxon>Dentipellis</taxon>
    </lineage>
</organism>
<reference evidence="1 2" key="1">
    <citation type="submission" date="2019-02" db="EMBL/GenBank/DDBJ databases">
        <title>Genome sequencing of the rare red list fungi Dentipellis fragilis.</title>
        <authorList>
            <person name="Buettner E."/>
            <person name="Kellner H."/>
        </authorList>
    </citation>
    <scope>NUCLEOTIDE SEQUENCE [LARGE SCALE GENOMIC DNA]</scope>
    <source>
        <strain evidence="1 2">DSM 105465</strain>
    </source>
</reference>
<dbReference type="Proteomes" id="UP000298327">
    <property type="component" value="Unassembled WGS sequence"/>
</dbReference>
<dbReference type="EMBL" id="SEOQ01000007">
    <property type="protein sequence ID" value="TFY72709.1"/>
    <property type="molecule type" value="Genomic_DNA"/>
</dbReference>
<sequence length="111" mass="12221">MASNESESTEPFLLVEKCGSNRGRPIYVITKHMPAAGGDPARTREIRCMDLGEEALGSYKAQQGGCTQIQCGTGGQFYNDTNDLKCTNCGMEFSKFYLRQNLFLEVRGLPA</sequence>
<evidence type="ECO:0000313" key="2">
    <source>
        <dbReference type="Proteomes" id="UP000298327"/>
    </source>
</evidence>
<name>A0A4Y9ZGW4_9AGAM</name>
<dbReference type="AlphaFoldDB" id="A0A4Y9ZGW4"/>
<keyword evidence="2" id="KW-1185">Reference proteome</keyword>
<accession>A0A4Y9ZGW4</accession>
<evidence type="ECO:0000313" key="1">
    <source>
        <dbReference type="EMBL" id="TFY72709.1"/>
    </source>
</evidence>
<dbReference type="OrthoDB" id="2667030at2759"/>
<gene>
    <name evidence="1" type="ORF">EVG20_g283</name>
</gene>
<protein>
    <submittedName>
        <fullName evidence="1">Uncharacterized protein</fullName>
    </submittedName>
</protein>
<comment type="caution">
    <text evidence="1">The sequence shown here is derived from an EMBL/GenBank/DDBJ whole genome shotgun (WGS) entry which is preliminary data.</text>
</comment>